<organism evidence="1 2">
    <name type="scientific">Lacipirellula parvula</name>
    <dbReference type="NCBI Taxonomy" id="2650471"/>
    <lineage>
        <taxon>Bacteria</taxon>
        <taxon>Pseudomonadati</taxon>
        <taxon>Planctomycetota</taxon>
        <taxon>Planctomycetia</taxon>
        <taxon>Pirellulales</taxon>
        <taxon>Lacipirellulaceae</taxon>
        <taxon>Lacipirellula</taxon>
    </lineage>
</organism>
<dbReference type="KEGG" id="lpav:PLANPX_4058"/>
<evidence type="ECO:0000313" key="1">
    <source>
        <dbReference type="EMBL" id="BBO34446.1"/>
    </source>
</evidence>
<accession>A0A5K7XJ80</accession>
<gene>
    <name evidence="1" type="ORF">PLANPX_4058</name>
</gene>
<name>A0A5K7XJ80_9BACT</name>
<evidence type="ECO:0000313" key="2">
    <source>
        <dbReference type="Proteomes" id="UP000326837"/>
    </source>
</evidence>
<dbReference type="InterPro" id="IPR021130">
    <property type="entry name" value="PRib-ATP_PPHydrolase-like"/>
</dbReference>
<dbReference type="Proteomes" id="UP000326837">
    <property type="component" value="Chromosome"/>
</dbReference>
<protein>
    <recommendedName>
        <fullName evidence="3">NTP pyrophosphohydrolase MazG putative catalytic core domain-containing protein</fullName>
    </recommendedName>
</protein>
<evidence type="ECO:0008006" key="3">
    <source>
        <dbReference type="Google" id="ProtNLM"/>
    </source>
</evidence>
<reference evidence="2" key="1">
    <citation type="submission" date="2019-10" db="EMBL/GenBank/DDBJ databases">
        <title>Lacipirellula parvula gen. nov., sp. nov., representing a lineage of planctomycetes widespread in freshwater anoxic habitats, and description of the family Lacipirellulaceae.</title>
        <authorList>
            <person name="Dedysh S.N."/>
            <person name="Kulichevskaya I.S."/>
            <person name="Beletsky A.V."/>
            <person name="Rakitin A.L."/>
            <person name="Mardanov A.V."/>
            <person name="Ivanova A.A."/>
            <person name="Saltykova V.X."/>
            <person name="Rijpstra W.I.C."/>
            <person name="Sinninghe Damste J.S."/>
            <person name="Ravin N.V."/>
        </authorList>
    </citation>
    <scope>NUCLEOTIDE SEQUENCE [LARGE SCALE GENOMIC DNA]</scope>
    <source>
        <strain evidence="2">PX69</strain>
    </source>
</reference>
<dbReference type="Gene3D" id="1.10.3420.10">
    <property type="entry name" value="putative ntp pyrophosphohydrolase like domain"/>
    <property type="match status" value="1"/>
</dbReference>
<proteinExistence type="predicted"/>
<dbReference type="InterPro" id="IPR023292">
    <property type="entry name" value="NTP_PyroPHydrolase-like_dom_sf"/>
</dbReference>
<dbReference type="Pfam" id="PF01503">
    <property type="entry name" value="PRA-PH"/>
    <property type="match status" value="1"/>
</dbReference>
<dbReference type="InterPro" id="IPR033653">
    <property type="entry name" value="NTP-PPase_DR2231-like"/>
</dbReference>
<dbReference type="SUPFAM" id="SSF101386">
    <property type="entry name" value="all-alpha NTP pyrophosphatases"/>
    <property type="match status" value="1"/>
</dbReference>
<sequence length="179" mass="19035">MPNSLPDGDLLSLRSCVSLVRLFHQRIKAPIAATPRTLKCDPASALMFGSRLLELSKELAAAANGTEDVLLSRAAMAIEELGEWLVANAEADLPAAADALGDRLYVLCGDAVASGIPLSEVFEAVHESNCSKLPLVTTAFGKAFKGPHYKTPDLESLLAHDAALRAEHPDANEHDIPEL</sequence>
<keyword evidence="2" id="KW-1185">Reference proteome</keyword>
<dbReference type="EMBL" id="AP021861">
    <property type="protein sequence ID" value="BBO34446.1"/>
    <property type="molecule type" value="Genomic_DNA"/>
</dbReference>
<dbReference type="CDD" id="cd11530">
    <property type="entry name" value="NTP-PPase_DR2231_like"/>
    <property type="match status" value="1"/>
</dbReference>
<dbReference type="AlphaFoldDB" id="A0A5K7XJ80"/>